<keyword evidence="8" id="KW-0966">Cell projection</keyword>
<feature type="region of interest" description="Disordered" evidence="7">
    <location>
        <begin position="57"/>
        <end position="99"/>
    </location>
</feature>
<dbReference type="PIRSF" id="PIRSF002889">
    <property type="entry name" value="Rod_FlgB"/>
    <property type="match status" value="1"/>
</dbReference>
<proteinExistence type="inferred from homology"/>
<dbReference type="InterPro" id="IPR006300">
    <property type="entry name" value="FlgB"/>
</dbReference>
<reference evidence="8" key="1">
    <citation type="submission" date="2024-06" db="EMBL/GenBank/DDBJ databases">
        <title>Caulobacter inopinatus, sp. nov.</title>
        <authorList>
            <person name="Donachie S.P."/>
        </authorList>
    </citation>
    <scope>NUCLEOTIDE SEQUENCE</scope>
    <source>
        <strain evidence="8">73W</strain>
    </source>
</reference>
<evidence type="ECO:0000256" key="6">
    <source>
        <dbReference type="PIRNR" id="PIRNR002889"/>
    </source>
</evidence>
<keyword evidence="8" id="KW-0282">Flagellum</keyword>
<dbReference type="GO" id="GO:0071973">
    <property type="term" value="P:bacterial-type flagellum-dependent cell motility"/>
    <property type="evidence" value="ECO:0007669"/>
    <property type="project" value="InterPro"/>
</dbReference>
<comment type="subcellular location">
    <subcellularLocation>
        <location evidence="1 6">Bacterial flagellum basal body</location>
    </subcellularLocation>
</comment>
<comment type="similarity">
    <text evidence="2 6">Belongs to the flagella basal body rod proteins family.</text>
</comment>
<evidence type="ECO:0000313" key="8">
    <source>
        <dbReference type="EMBL" id="XDO96074.1"/>
    </source>
</evidence>
<dbReference type="GO" id="GO:0030694">
    <property type="term" value="C:bacterial-type flagellum basal body, rod"/>
    <property type="evidence" value="ECO:0007669"/>
    <property type="project" value="InterPro"/>
</dbReference>
<evidence type="ECO:0000256" key="7">
    <source>
        <dbReference type="SAM" id="MobiDB-lite"/>
    </source>
</evidence>
<evidence type="ECO:0000256" key="3">
    <source>
        <dbReference type="ARBA" id="ARBA00014376"/>
    </source>
</evidence>
<evidence type="ECO:0000256" key="2">
    <source>
        <dbReference type="ARBA" id="ARBA00009677"/>
    </source>
</evidence>
<protein>
    <recommendedName>
        <fullName evidence="3 6">Flagellar basal body rod protein FlgB</fullName>
    </recommendedName>
</protein>
<evidence type="ECO:0000256" key="5">
    <source>
        <dbReference type="ARBA" id="ARBA00024934"/>
    </source>
</evidence>
<keyword evidence="8" id="KW-0969">Cilium</keyword>
<gene>
    <name evidence="8" type="ORF">ABOZ73_14920</name>
</gene>
<comment type="subunit">
    <text evidence="6">The basal body constitutes a major portion of the flagellar organelle and consists of a number of rings mounted on a central rod.</text>
</comment>
<organism evidence="8">
    <name type="scientific">Caulobacter sp. 73W</name>
    <dbReference type="NCBI Taxonomy" id="3161137"/>
    <lineage>
        <taxon>Bacteria</taxon>
        <taxon>Pseudomonadati</taxon>
        <taxon>Pseudomonadota</taxon>
        <taxon>Alphaproteobacteria</taxon>
        <taxon>Caulobacterales</taxon>
        <taxon>Caulobacteraceae</taxon>
        <taxon>Caulobacter</taxon>
    </lineage>
</organism>
<evidence type="ECO:0000256" key="4">
    <source>
        <dbReference type="ARBA" id="ARBA00023143"/>
    </source>
</evidence>
<sequence length="140" mass="15465">MNPLDIPVFAMLKSRLGYLSQRERVISQNVANSDTPAYKAKDLRAFTFDAALGSSGLRPGVSTTHTSAMHLSPPKRQISAQQRELRPYDAPDSDTTLDGNAVSLEDQMLKMADAKMNYDAAIGFYQRSLGMLRMAAQKPR</sequence>
<name>A0AB39KQT9_9CAUL</name>
<dbReference type="EMBL" id="CP158375">
    <property type="protein sequence ID" value="XDO96074.1"/>
    <property type="molecule type" value="Genomic_DNA"/>
</dbReference>
<accession>A0AB39KQT9</accession>
<comment type="function">
    <text evidence="5 6">Structural component of flagellum, the bacterial motility apparatus. Part of the rod structure of flagellar basal body.</text>
</comment>
<keyword evidence="4 6" id="KW-0975">Bacterial flagellum</keyword>
<evidence type="ECO:0000256" key="1">
    <source>
        <dbReference type="ARBA" id="ARBA00004117"/>
    </source>
</evidence>
<dbReference type="AlphaFoldDB" id="A0AB39KQT9"/>
<dbReference type="RefSeq" id="WP_369058929.1">
    <property type="nucleotide sequence ID" value="NZ_CP158375.1"/>
</dbReference>